<dbReference type="InterPro" id="IPR001314">
    <property type="entry name" value="Peptidase_S1A"/>
</dbReference>
<keyword evidence="4" id="KW-0732">Signal</keyword>
<dbReference type="CDD" id="cd00190">
    <property type="entry name" value="Tryp_SPc"/>
    <property type="match status" value="1"/>
</dbReference>
<dbReference type="Pfam" id="PF00089">
    <property type="entry name" value="Trypsin"/>
    <property type="match status" value="1"/>
</dbReference>
<evidence type="ECO:0000256" key="4">
    <source>
        <dbReference type="SAM" id="SignalP"/>
    </source>
</evidence>
<proteinExistence type="inferred from homology"/>
<evidence type="ECO:0000256" key="1">
    <source>
        <dbReference type="ARBA" id="ARBA00007664"/>
    </source>
</evidence>
<dbReference type="PROSITE" id="PS00135">
    <property type="entry name" value="TRYPSIN_SER"/>
    <property type="match status" value="1"/>
</dbReference>
<keyword evidence="7" id="KW-1185">Reference proteome</keyword>
<feature type="domain" description="Peptidase S1" evidence="5">
    <location>
        <begin position="29"/>
        <end position="253"/>
    </location>
</feature>
<name>A0ABU0X2H7_9PSEU</name>
<evidence type="ECO:0000313" key="7">
    <source>
        <dbReference type="Proteomes" id="UP001225605"/>
    </source>
</evidence>
<comment type="caution">
    <text evidence="6">The sequence shown here is derived from an EMBL/GenBank/DDBJ whole genome shotgun (WGS) entry which is preliminary data.</text>
</comment>
<feature type="signal peptide" evidence="4">
    <location>
        <begin position="1"/>
        <end position="20"/>
    </location>
</feature>
<dbReference type="InterPro" id="IPR009003">
    <property type="entry name" value="Peptidase_S1_PA"/>
</dbReference>
<gene>
    <name evidence="6" type="ORF">CKY47_20500</name>
</gene>
<feature type="chain" id="PRO_5047336068" evidence="4">
    <location>
        <begin position="21"/>
        <end position="254"/>
    </location>
</feature>
<dbReference type="InterPro" id="IPR001254">
    <property type="entry name" value="Trypsin_dom"/>
</dbReference>
<dbReference type="SMART" id="SM00020">
    <property type="entry name" value="Tryp_SPc"/>
    <property type="match status" value="1"/>
</dbReference>
<dbReference type="InterPro" id="IPR043504">
    <property type="entry name" value="Peptidase_S1_PA_chymotrypsin"/>
</dbReference>
<dbReference type="InterPro" id="IPR033116">
    <property type="entry name" value="TRYPSIN_SER"/>
</dbReference>
<protein>
    <submittedName>
        <fullName evidence="6">Serine protease</fullName>
    </submittedName>
</protein>
<dbReference type="InterPro" id="IPR050430">
    <property type="entry name" value="Peptidase_S1"/>
</dbReference>
<evidence type="ECO:0000256" key="3">
    <source>
        <dbReference type="RuleBase" id="RU363034"/>
    </source>
</evidence>
<keyword evidence="2" id="KW-1015">Disulfide bond</keyword>
<dbReference type="PROSITE" id="PS50240">
    <property type="entry name" value="TRYPSIN_DOM"/>
    <property type="match status" value="1"/>
</dbReference>
<keyword evidence="3" id="KW-0378">Hydrolase</keyword>
<dbReference type="PANTHER" id="PTHR24276">
    <property type="entry name" value="POLYSERASE-RELATED"/>
    <property type="match status" value="1"/>
</dbReference>
<evidence type="ECO:0000256" key="2">
    <source>
        <dbReference type="ARBA" id="ARBA00023157"/>
    </source>
</evidence>
<dbReference type="PRINTS" id="PR00722">
    <property type="entry name" value="CHYMOTRYPSIN"/>
</dbReference>
<keyword evidence="3 6" id="KW-0645">Protease</keyword>
<dbReference type="Proteomes" id="UP001225605">
    <property type="component" value="Unassembled WGS sequence"/>
</dbReference>
<organism evidence="6 7">
    <name type="scientific">Saccharothrix yanglingensis</name>
    <dbReference type="NCBI Taxonomy" id="659496"/>
    <lineage>
        <taxon>Bacteria</taxon>
        <taxon>Bacillati</taxon>
        <taxon>Actinomycetota</taxon>
        <taxon>Actinomycetes</taxon>
        <taxon>Pseudonocardiales</taxon>
        <taxon>Pseudonocardiaceae</taxon>
        <taxon>Saccharothrix</taxon>
    </lineage>
</organism>
<evidence type="ECO:0000313" key="6">
    <source>
        <dbReference type="EMBL" id="MDQ2586327.1"/>
    </source>
</evidence>
<dbReference type="Gene3D" id="2.40.10.10">
    <property type="entry name" value="Trypsin-like serine proteases"/>
    <property type="match status" value="1"/>
</dbReference>
<accession>A0ABU0X2H7</accession>
<dbReference type="GO" id="GO:0008233">
    <property type="term" value="F:peptidase activity"/>
    <property type="evidence" value="ECO:0007669"/>
    <property type="project" value="UniProtKB-KW"/>
</dbReference>
<dbReference type="PANTHER" id="PTHR24276:SF98">
    <property type="entry name" value="FI18310P1-RELATED"/>
    <property type="match status" value="1"/>
</dbReference>
<dbReference type="SUPFAM" id="SSF50494">
    <property type="entry name" value="Trypsin-like serine proteases"/>
    <property type="match status" value="1"/>
</dbReference>
<reference evidence="6 7" key="1">
    <citation type="submission" date="2017-06" db="EMBL/GenBank/DDBJ databases">
        <title>Cultured bacterium strain Saccharothrix yanglingensis Hhs.015.</title>
        <authorList>
            <person name="Xia Y."/>
        </authorList>
    </citation>
    <scope>NUCLEOTIDE SEQUENCE [LARGE SCALE GENOMIC DNA]</scope>
    <source>
        <strain evidence="6 7">Hhs.015</strain>
    </source>
</reference>
<comment type="similarity">
    <text evidence="1">Belongs to the peptidase S1 family.</text>
</comment>
<dbReference type="InterPro" id="IPR018114">
    <property type="entry name" value="TRYPSIN_HIS"/>
</dbReference>
<dbReference type="EMBL" id="NSDM01000008">
    <property type="protein sequence ID" value="MDQ2586327.1"/>
    <property type="molecule type" value="Genomic_DNA"/>
</dbReference>
<sequence length="254" mass="26749">MRLAALMVTLLMALAGTASADDRVVDDRVVGGERVSIEDHPWVVYLTDASGFQFCGGTLVAPTKVVTAAHCAVGRTTRNTRVVVGRGDKNSDEGAVVRLASRPWVHPDYVAADRGDDIAVLTLRAAVDQEPLPPAGPEDDELYAEGSRARVLGWGRTGEQAPASRYLLAATVPVMSDEDCSAAYFQYDEATMTCAGYPEGGVDTCQGDSGGPMVAGGKLIGVTSWGEGCAREGKPGVYSRVAAYHDVLREQLGS</sequence>
<keyword evidence="3" id="KW-0720">Serine protease</keyword>
<evidence type="ECO:0000259" key="5">
    <source>
        <dbReference type="PROSITE" id="PS50240"/>
    </source>
</evidence>
<dbReference type="GO" id="GO:0006508">
    <property type="term" value="P:proteolysis"/>
    <property type="evidence" value="ECO:0007669"/>
    <property type="project" value="UniProtKB-KW"/>
</dbReference>
<dbReference type="PROSITE" id="PS00134">
    <property type="entry name" value="TRYPSIN_HIS"/>
    <property type="match status" value="1"/>
</dbReference>